<protein>
    <submittedName>
        <fullName evidence="2">Uncharacterized protein</fullName>
    </submittedName>
</protein>
<comment type="caution">
    <text evidence="2">The sequence shown here is derived from an EMBL/GenBank/DDBJ whole genome shotgun (WGS) entry which is preliminary data.</text>
</comment>
<dbReference type="AlphaFoldDB" id="A0AAN6W158"/>
<proteinExistence type="predicted"/>
<organism evidence="2 3">
    <name type="scientific">Triangularia setosa</name>
    <dbReference type="NCBI Taxonomy" id="2587417"/>
    <lineage>
        <taxon>Eukaryota</taxon>
        <taxon>Fungi</taxon>
        <taxon>Dikarya</taxon>
        <taxon>Ascomycota</taxon>
        <taxon>Pezizomycotina</taxon>
        <taxon>Sordariomycetes</taxon>
        <taxon>Sordariomycetidae</taxon>
        <taxon>Sordariales</taxon>
        <taxon>Podosporaceae</taxon>
        <taxon>Triangularia</taxon>
    </lineage>
</organism>
<accession>A0AAN6W158</accession>
<gene>
    <name evidence="2" type="ORF">QBC36DRAFT_382273</name>
</gene>
<reference evidence="2" key="2">
    <citation type="submission" date="2023-05" db="EMBL/GenBank/DDBJ databases">
        <authorList>
            <consortium name="Lawrence Berkeley National Laboratory"/>
            <person name="Steindorff A."/>
            <person name="Hensen N."/>
            <person name="Bonometti L."/>
            <person name="Westerberg I."/>
            <person name="Brannstrom I.O."/>
            <person name="Guillou S."/>
            <person name="Cros-Aarteil S."/>
            <person name="Calhoun S."/>
            <person name="Haridas S."/>
            <person name="Kuo A."/>
            <person name="Mondo S."/>
            <person name="Pangilinan J."/>
            <person name="Riley R."/>
            <person name="Labutti K."/>
            <person name="Andreopoulos B."/>
            <person name="Lipzen A."/>
            <person name="Chen C."/>
            <person name="Yanf M."/>
            <person name="Daum C."/>
            <person name="Ng V."/>
            <person name="Clum A."/>
            <person name="Ohm R."/>
            <person name="Martin F."/>
            <person name="Silar P."/>
            <person name="Natvig D."/>
            <person name="Lalanne C."/>
            <person name="Gautier V."/>
            <person name="Ament-Velasquez S.L."/>
            <person name="Kruys A."/>
            <person name="Hutchinson M.I."/>
            <person name="Powell A.J."/>
            <person name="Barry K."/>
            <person name="Miller A.N."/>
            <person name="Grigoriev I.V."/>
            <person name="Debuchy R."/>
            <person name="Gladieux P."/>
            <person name="Thoren M.H."/>
            <person name="Johannesson H."/>
        </authorList>
    </citation>
    <scope>NUCLEOTIDE SEQUENCE</scope>
    <source>
        <strain evidence="2">CBS 892.96</strain>
    </source>
</reference>
<reference evidence="2" key="1">
    <citation type="journal article" date="2023" name="Mol. Phylogenet. Evol.">
        <title>Genome-scale phylogeny and comparative genomics of the fungal order Sordariales.</title>
        <authorList>
            <person name="Hensen N."/>
            <person name="Bonometti L."/>
            <person name="Westerberg I."/>
            <person name="Brannstrom I.O."/>
            <person name="Guillou S."/>
            <person name="Cros-Aarteil S."/>
            <person name="Calhoun S."/>
            <person name="Haridas S."/>
            <person name="Kuo A."/>
            <person name="Mondo S."/>
            <person name="Pangilinan J."/>
            <person name="Riley R."/>
            <person name="LaButti K."/>
            <person name="Andreopoulos B."/>
            <person name="Lipzen A."/>
            <person name="Chen C."/>
            <person name="Yan M."/>
            <person name="Daum C."/>
            <person name="Ng V."/>
            <person name="Clum A."/>
            <person name="Steindorff A."/>
            <person name="Ohm R.A."/>
            <person name="Martin F."/>
            <person name="Silar P."/>
            <person name="Natvig D.O."/>
            <person name="Lalanne C."/>
            <person name="Gautier V."/>
            <person name="Ament-Velasquez S.L."/>
            <person name="Kruys A."/>
            <person name="Hutchinson M.I."/>
            <person name="Powell A.J."/>
            <person name="Barry K."/>
            <person name="Miller A.N."/>
            <person name="Grigoriev I.V."/>
            <person name="Debuchy R."/>
            <person name="Gladieux P."/>
            <person name="Hiltunen Thoren M."/>
            <person name="Johannesson H."/>
        </authorList>
    </citation>
    <scope>NUCLEOTIDE SEQUENCE</scope>
    <source>
        <strain evidence="2">CBS 892.96</strain>
    </source>
</reference>
<sequence length="231" mass="25464">MPTGEVREASRLLTWSIITLMSITFWKLTRNRATSNKLRWAEGDMSEQRTTRANFFQTAISPGYLSHYLNNNKRETLATITGVPDLRWLNRDGPVWQRSAADIPGFFLIAFRAGSSGSKIGSSSMGSLPAECHPFAHELLTTLGENTTSRSKDEQRRAARPPNPTLEVVKAVAPLQRYTPLPLYLARCYRCTLPYHAVCGTHSVSETTGIDKMAVKVAQPGAGLAVRIGAT</sequence>
<dbReference type="EMBL" id="MU866499">
    <property type="protein sequence ID" value="KAK4171827.1"/>
    <property type="molecule type" value="Genomic_DNA"/>
</dbReference>
<evidence type="ECO:0000313" key="2">
    <source>
        <dbReference type="EMBL" id="KAK4171827.1"/>
    </source>
</evidence>
<evidence type="ECO:0000313" key="3">
    <source>
        <dbReference type="Proteomes" id="UP001302321"/>
    </source>
</evidence>
<name>A0AAN6W158_9PEZI</name>
<evidence type="ECO:0000256" key="1">
    <source>
        <dbReference type="SAM" id="MobiDB-lite"/>
    </source>
</evidence>
<feature type="region of interest" description="Disordered" evidence="1">
    <location>
        <begin position="143"/>
        <end position="163"/>
    </location>
</feature>
<keyword evidence="3" id="KW-1185">Reference proteome</keyword>
<dbReference type="Proteomes" id="UP001302321">
    <property type="component" value="Unassembled WGS sequence"/>
</dbReference>